<proteinExistence type="predicted"/>
<evidence type="ECO:0000313" key="3">
    <source>
        <dbReference type="Proteomes" id="UP001398420"/>
    </source>
</evidence>
<reference evidence="2 3" key="1">
    <citation type="submission" date="2024-04" db="EMBL/GenBank/DDBJ databases">
        <authorList>
            <person name="Wu Y.S."/>
            <person name="Zhang L."/>
        </authorList>
    </citation>
    <scope>NUCLEOTIDE SEQUENCE [LARGE SCALE GENOMIC DNA]</scope>
    <source>
        <strain evidence="2 3">KG-01</strain>
    </source>
</reference>
<dbReference type="PANTHER" id="PTHR45033">
    <property type="match status" value="1"/>
</dbReference>
<dbReference type="InterPro" id="IPR020843">
    <property type="entry name" value="ER"/>
</dbReference>
<dbReference type="InterPro" id="IPR052711">
    <property type="entry name" value="Zinc_ADH-like"/>
</dbReference>
<dbReference type="InterPro" id="IPR013149">
    <property type="entry name" value="ADH-like_C"/>
</dbReference>
<dbReference type="Gene3D" id="3.40.50.720">
    <property type="entry name" value="NAD(P)-binding Rossmann-like Domain"/>
    <property type="match status" value="1"/>
</dbReference>
<protein>
    <submittedName>
        <fullName evidence="2">Zinc-binding dehydrogenase</fullName>
    </submittedName>
</protein>
<dbReference type="InterPro" id="IPR011032">
    <property type="entry name" value="GroES-like_sf"/>
</dbReference>
<evidence type="ECO:0000313" key="2">
    <source>
        <dbReference type="EMBL" id="MEL5987450.1"/>
    </source>
</evidence>
<dbReference type="EMBL" id="JBCEWA010000002">
    <property type="protein sequence ID" value="MEL5987450.1"/>
    <property type="molecule type" value="Genomic_DNA"/>
</dbReference>
<name>A0ABU9LHM7_9BACL</name>
<dbReference type="RefSeq" id="WP_342302669.1">
    <property type="nucleotide sequence ID" value="NZ_JBCEWA010000002.1"/>
</dbReference>
<accession>A0ABU9LHM7</accession>
<gene>
    <name evidence="2" type="ORF">AAF454_03295</name>
</gene>
<keyword evidence="3" id="KW-1185">Reference proteome</keyword>
<dbReference type="SUPFAM" id="SSF51735">
    <property type="entry name" value="NAD(P)-binding Rossmann-fold domains"/>
    <property type="match status" value="1"/>
</dbReference>
<dbReference type="InterPro" id="IPR013154">
    <property type="entry name" value="ADH-like_N"/>
</dbReference>
<dbReference type="Proteomes" id="UP001398420">
    <property type="component" value="Unassembled WGS sequence"/>
</dbReference>
<dbReference type="Pfam" id="PF00107">
    <property type="entry name" value="ADH_zinc_N"/>
    <property type="match status" value="1"/>
</dbReference>
<dbReference type="SMART" id="SM00829">
    <property type="entry name" value="PKS_ER"/>
    <property type="match status" value="1"/>
</dbReference>
<evidence type="ECO:0000259" key="1">
    <source>
        <dbReference type="SMART" id="SM00829"/>
    </source>
</evidence>
<dbReference type="InterPro" id="IPR036291">
    <property type="entry name" value="NAD(P)-bd_dom_sf"/>
</dbReference>
<feature type="domain" description="Enoyl reductase (ER)" evidence="1">
    <location>
        <begin position="8"/>
        <end position="323"/>
    </location>
</feature>
<dbReference type="PANTHER" id="PTHR45033:SF3">
    <property type="entry name" value="DEHYDROGENASE, PUTATIVE (AFU_ORTHOLOGUE AFUA_2G13270)-RELATED"/>
    <property type="match status" value="1"/>
</dbReference>
<comment type="caution">
    <text evidence="2">The sequence shown here is derived from an EMBL/GenBank/DDBJ whole genome shotgun (WGS) entry which is preliminary data.</text>
</comment>
<dbReference type="Gene3D" id="3.90.180.10">
    <property type="entry name" value="Medium-chain alcohol dehydrogenases, catalytic domain"/>
    <property type="match status" value="1"/>
</dbReference>
<dbReference type="Pfam" id="PF08240">
    <property type="entry name" value="ADH_N"/>
    <property type="match status" value="1"/>
</dbReference>
<dbReference type="SUPFAM" id="SSF50129">
    <property type="entry name" value="GroES-like"/>
    <property type="match status" value="1"/>
</dbReference>
<sequence length="325" mass="35762">MKAVYAEKNEIHVGERPEPTLQNGEVLVRIQAASVNRRDLYTPNRLAKDAAPLILGSDATGIIEQVSADIENWQVGDEVIINPSLRWFDNTPAPPEDFEILSLPDQGTFAEKIAISAEQIERKPDYLSTEEAATIGIAPLTGYRALFTKGQLQKGQTVFIPGGSSGVATFMIQFAKNIGARVITSSRSEEKREKAKQLGVDLVIDTAEDWNAALQHETVDLVIDSVGAATFNRSLAVLKKGGTLVTFGATTADETTINLRDFFYGQYTLHGTTMGSREEFRACLSFMEAHHIRPIVEQTYAIEHATQAFQQLQESTQFGKIVLTM</sequence>
<organism evidence="2 3">
    <name type="scientific">Kurthia gibsonii</name>
    <dbReference type="NCBI Taxonomy" id="33946"/>
    <lineage>
        <taxon>Bacteria</taxon>
        <taxon>Bacillati</taxon>
        <taxon>Bacillota</taxon>
        <taxon>Bacilli</taxon>
        <taxon>Bacillales</taxon>
        <taxon>Caryophanaceae</taxon>
        <taxon>Kurthia</taxon>
    </lineage>
</organism>